<dbReference type="SMART" id="SM00744">
    <property type="entry name" value="RINGv"/>
    <property type="match status" value="1"/>
</dbReference>
<evidence type="ECO:0000256" key="9">
    <source>
        <dbReference type="ARBA" id="ARBA00023136"/>
    </source>
</evidence>
<gene>
    <name evidence="13" type="ORF">NTJ_01864</name>
</gene>
<feature type="region of interest" description="Disordered" evidence="10">
    <location>
        <begin position="1"/>
        <end position="38"/>
    </location>
</feature>
<proteinExistence type="predicted"/>
<protein>
    <recommendedName>
        <fullName evidence="12">RING-CH-type domain-containing protein</fullName>
    </recommendedName>
</protein>
<evidence type="ECO:0000256" key="7">
    <source>
        <dbReference type="ARBA" id="ARBA00022833"/>
    </source>
</evidence>
<keyword evidence="14" id="KW-1185">Reference proteome</keyword>
<dbReference type="InterPro" id="IPR013083">
    <property type="entry name" value="Znf_RING/FYVE/PHD"/>
</dbReference>
<comment type="subcellular location">
    <subcellularLocation>
        <location evidence="1">Membrane</location>
        <topology evidence="1">Multi-pass membrane protein</topology>
    </subcellularLocation>
</comment>
<evidence type="ECO:0000256" key="5">
    <source>
        <dbReference type="ARBA" id="ARBA00022771"/>
    </source>
</evidence>
<dbReference type="SUPFAM" id="SSF57850">
    <property type="entry name" value="RING/U-box"/>
    <property type="match status" value="1"/>
</dbReference>
<keyword evidence="3 11" id="KW-0812">Transmembrane</keyword>
<evidence type="ECO:0000256" key="8">
    <source>
        <dbReference type="ARBA" id="ARBA00022989"/>
    </source>
</evidence>
<dbReference type="Proteomes" id="UP001307889">
    <property type="component" value="Chromosome 1"/>
</dbReference>
<dbReference type="Pfam" id="PF12906">
    <property type="entry name" value="RINGv"/>
    <property type="match status" value="1"/>
</dbReference>
<keyword evidence="5" id="KW-0863">Zinc-finger</keyword>
<dbReference type="PANTHER" id="PTHR46065">
    <property type="entry name" value="E3 UBIQUITIN-PROTEIN LIGASE MARCH 2/3 FAMILY MEMBER"/>
    <property type="match status" value="1"/>
</dbReference>
<dbReference type="PROSITE" id="PS51292">
    <property type="entry name" value="ZF_RING_CH"/>
    <property type="match status" value="1"/>
</dbReference>
<name>A0ABN7ADW5_9HEMI</name>
<feature type="domain" description="RING-CH-type" evidence="12">
    <location>
        <begin position="67"/>
        <end position="127"/>
    </location>
</feature>
<keyword evidence="6" id="KW-0833">Ubl conjugation pathway</keyword>
<dbReference type="InterPro" id="IPR011016">
    <property type="entry name" value="Znf_RING-CH"/>
</dbReference>
<evidence type="ECO:0000313" key="13">
    <source>
        <dbReference type="EMBL" id="BES89056.1"/>
    </source>
</evidence>
<keyword evidence="4" id="KW-0479">Metal-binding</keyword>
<reference evidence="13 14" key="1">
    <citation type="submission" date="2023-09" db="EMBL/GenBank/DDBJ databases">
        <title>Nesidiocoris tenuis whole genome shotgun sequence.</title>
        <authorList>
            <person name="Shibata T."/>
            <person name="Shimoda M."/>
            <person name="Kobayashi T."/>
            <person name="Uehara T."/>
        </authorList>
    </citation>
    <scope>NUCLEOTIDE SEQUENCE [LARGE SCALE GENOMIC DNA]</scope>
    <source>
        <strain evidence="13 14">Japan</strain>
    </source>
</reference>
<feature type="transmembrane region" description="Helical" evidence="11">
    <location>
        <begin position="182"/>
        <end position="201"/>
    </location>
</feature>
<accession>A0ABN7ADW5</accession>
<dbReference type="PANTHER" id="PTHR46065:SF3">
    <property type="entry name" value="FI20425P1"/>
    <property type="match status" value="1"/>
</dbReference>
<evidence type="ECO:0000256" key="1">
    <source>
        <dbReference type="ARBA" id="ARBA00004141"/>
    </source>
</evidence>
<dbReference type="EMBL" id="AP028909">
    <property type="protein sequence ID" value="BES89056.1"/>
    <property type="molecule type" value="Genomic_DNA"/>
</dbReference>
<feature type="compositionally biased region" description="Polar residues" evidence="10">
    <location>
        <begin position="23"/>
        <end position="38"/>
    </location>
</feature>
<feature type="transmembrane region" description="Helical" evidence="11">
    <location>
        <begin position="144"/>
        <end position="170"/>
    </location>
</feature>
<evidence type="ECO:0000256" key="2">
    <source>
        <dbReference type="ARBA" id="ARBA00022679"/>
    </source>
</evidence>
<keyword evidence="9 11" id="KW-0472">Membrane</keyword>
<keyword evidence="7" id="KW-0862">Zinc</keyword>
<evidence type="ECO:0000256" key="4">
    <source>
        <dbReference type="ARBA" id="ARBA00022723"/>
    </source>
</evidence>
<keyword evidence="2" id="KW-0808">Transferase</keyword>
<evidence type="ECO:0000256" key="6">
    <source>
        <dbReference type="ARBA" id="ARBA00022786"/>
    </source>
</evidence>
<evidence type="ECO:0000256" key="3">
    <source>
        <dbReference type="ARBA" id="ARBA00022692"/>
    </source>
</evidence>
<evidence type="ECO:0000256" key="10">
    <source>
        <dbReference type="SAM" id="MobiDB-lite"/>
    </source>
</evidence>
<evidence type="ECO:0000259" key="12">
    <source>
        <dbReference type="PROSITE" id="PS51292"/>
    </source>
</evidence>
<dbReference type="Gene3D" id="3.30.40.10">
    <property type="entry name" value="Zinc/RING finger domain, C3HC4 (zinc finger)"/>
    <property type="match status" value="1"/>
</dbReference>
<sequence length="242" mass="26836">MAPPPTKPASDLPVVVVEPPPQENSLSPNASTSSVTSFDTYRIQAESTPTKKKRPSLASIFASPAKSFCSTASACRICHEGDTVGPLTSPCECKGTIALVHNCCLEKWLTTSNTSTCEVCQYNFKVSRTPRPPSQWLNNEESRILYLDLICLFVFVPVGVIVSCLGAQVAIAFLKLGRLEGLGLASITVMLAIFLFLWISFTIRYHWRNFVAWREANPEVHLISERLRNRTRSRQSNISFNP</sequence>
<evidence type="ECO:0000313" key="14">
    <source>
        <dbReference type="Proteomes" id="UP001307889"/>
    </source>
</evidence>
<keyword evidence="8 11" id="KW-1133">Transmembrane helix</keyword>
<organism evidence="13 14">
    <name type="scientific">Nesidiocoris tenuis</name>
    <dbReference type="NCBI Taxonomy" id="355587"/>
    <lineage>
        <taxon>Eukaryota</taxon>
        <taxon>Metazoa</taxon>
        <taxon>Ecdysozoa</taxon>
        <taxon>Arthropoda</taxon>
        <taxon>Hexapoda</taxon>
        <taxon>Insecta</taxon>
        <taxon>Pterygota</taxon>
        <taxon>Neoptera</taxon>
        <taxon>Paraneoptera</taxon>
        <taxon>Hemiptera</taxon>
        <taxon>Heteroptera</taxon>
        <taxon>Panheteroptera</taxon>
        <taxon>Cimicomorpha</taxon>
        <taxon>Miridae</taxon>
        <taxon>Dicyphina</taxon>
        <taxon>Nesidiocoris</taxon>
    </lineage>
</organism>
<evidence type="ECO:0000256" key="11">
    <source>
        <dbReference type="SAM" id="Phobius"/>
    </source>
</evidence>